<dbReference type="HAMAP" id="MF_02216">
    <property type="entry name" value="UbiK"/>
    <property type="match status" value="1"/>
</dbReference>
<dbReference type="Pfam" id="PF04380">
    <property type="entry name" value="BMFP"/>
    <property type="match status" value="1"/>
</dbReference>
<dbReference type="KEGG" id="htr:EPV75_01405"/>
<feature type="coiled-coil region" evidence="1">
    <location>
        <begin position="30"/>
        <end position="79"/>
    </location>
</feature>
<organism evidence="2 3">
    <name type="scientific">Hydrogenovibrio thermophilus</name>
    <dbReference type="NCBI Taxonomy" id="265883"/>
    <lineage>
        <taxon>Bacteria</taxon>
        <taxon>Pseudomonadati</taxon>
        <taxon>Pseudomonadota</taxon>
        <taxon>Gammaproteobacteria</taxon>
        <taxon>Thiotrichales</taxon>
        <taxon>Piscirickettsiaceae</taxon>
        <taxon>Hydrogenovibrio</taxon>
    </lineage>
</organism>
<keyword evidence="1" id="KW-0175">Coiled coil</keyword>
<keyword evidence="1" id="KW-0963">Cytoplasm</keyword>
<keyword evidence="3" id="KW-1185">Reference proteome</keyword>
<proteinExistence type="inferred from homology"/>
<dbReference type="RefSeq" id="WP_029939491.1">
    <property type="nucleotide sequence ID" value="NZ_CP035033.1"/>
</dbReference>
<comment type="subcellular location">
    <subcellularLocation>
        <location evidence="1">Cytoplasm</location>
    </subcellularLocation>
</comment>
<dbReference type="Proteomes" id="UP000285478">
    <property type="component" value="Chromosome"/>
</dbReference>
<dbReference type="PANTHER" id="PTHR38040">
    <property type="entry name" value="UBIQUINONE BIOSYNTHESIS ACCESSORY FACTOR UBIK"/>
    <property type="match status" value="1"/>
</dbReference>
<comment type="pathway">
    <text evidence="1">Cofactor biosynthesis; ubiquinone biosynthesis.</text>
</comment>
<dbReference type="PANTHER" id="PTHR38040:SF1">
    <property type="entry name" value="UBIQUINONE BIOSYNTHESIS ACCESSORY FACTOR UBIK"/>
    <property type="match status" value="1"/>
</dbReference>
<dbReference type="GO" id="GO:0005829">
    <property type="term" value="C:cytosol"/>
    <property type="evidence" value="ECO:0007669"/>
    <property type="project" value="TreeGrafter"/>
</dbReference>
<dbReference type="GO" id="GO:0006744">
    <property type="term" value="P:ubiquinone biosynthetic process"/>
    <property type="evidence" value="ECO:0007669"/>
    <property type="project" value="UniProtKB-UniRule"/>
</dbReference>
<accession>A0A451G4L9</accession>
<dbReference type="AlphaFoldDB" id="A0A451G4L9"/>
<name>A0A451G4L9_9GAMM</name>
<protein>
    <recommendedName>
        <fullName evidence="1">Ubiquinone biosynthesis accessory factor UbiK</fullName>
    </recommendedName>
</protein>
<evidence type="ECO:0000313" key="2">
    <source>
        <dbReference type="EMBL" id="QAB14423.1"/>
    </source>
</evidence>
<evidence type="ECO:0000256" key="1">
    <source>
        <dbReference type="HAMAP-Rule" id="MF_02216"/>
    </source>
</evidence>
<keyword evidence="1" id="KW-0831">Ubiquinone biosynthesis</keyword>
<evidence type="ECO:0000313" key="3">
    <source>
        <dbReference type="Proteomes" id="UP000285478"/>
    </source>
</evidence>
<comment type="function">
    <text evidence="1">Required for efficient ubiquinone (coenzyme Q) biosynthesis. UbiK is probably an accessory factor of Ubi enzymes and facilitates ubiquinone biosynthesis by acting as an assembly factor, a targeting factor, or both.</text>
</comment>
<reference evidence="2 3" key="1">
    <citation type="journal article" date="2018" name="Environ. Microbiol.">
        <title>Genomes of ubiquitous marine and hypersaline Hydrogenovibrio, Thiomicrorhabdus and Thiomicrospira spp. encode a diversity of mechanisms to sustain chemolithoautotrophy in heterogeneous environments.</title>
        <authorList>
            <person name="Scott K.M."/>
            <person name="Williams J."/>
            <person name="Porter C.M.B."/>
            <person name="Russel S."/>
            <person name="Harmer T.L."/>
            <person name="Paul J.H."/>
            <person name="Antonen K.M."/>
            <person name="Bridges M.K."/>
            <person name="Camper G.J."/>
            <person name="Campla C.K."/>
            <person name="Casella L.G."/>
            <person name="Chase E."/>
            <person name="Conrad J.W."/>
            <person name="Cruz M.C."/>
            <person name="Dunlap D.S."/>
            <person name="Duran L."/>
            <person name="Fahsbender E.M."/>
            <person name="Goldsmith D.B."/>
            <person name="Keeley R.F."/>
            <person name="Kondoff M.R."/>
            <person name="Kussy B.I."/>
            <person name="Lane M.K."/>
            <person name="Lawler S."/>
            <person name="Leigh B.A."/>
            <person name="Lewis C."/>
            <person name="Lostal L.M."/>
            <person name="Marking D."/>
            <person name="Mancera P.A."/>
            <person name="McClenthan E.C."/>
            <person name="McIntyre E.A."/>
            <person name="Mine J.A."/>
            <person name="Modi S."/>
            <person name="Moore B.D."/>
            <person name="Morgan W.A."/>
            <person name="Nelson K.M."/>
            <person name="Nguyen K.N."/>
            <person name="Ogburn N."/>
            <person name="Parrino D.G."/>
            <person name="Pedapudi A.D."/>
            <person name="Pelham R.P."/>
            <person name="Preece A.M."/>
            <person name="Rampersad E.A."/>
            <person name="Richardson J.C."/>
            <person name="Rodgers C.M."/>
            <person name="Schaffer B.L."/>
            <person name="Sheridan N.E."/>
            <person name="Solone M.R."/>
            <person name="Staley Z.R."/>
            <person name="Tabuchi M."/>
            <person name="Waide R.J."/>
            <person name="Wanjugi P.W."/>
            <person name="Young S."/>
            <person name="Clum A."/>
            <person name="Daum C."/>
            <person name="Huntemann M."/>
            <person name="Ivanova N."/>
            <person name="Kyrpides N."/>
            <person name="Mikhailova N."/>
            <person name="Palaniappan K."/>
            <person name="Pillay M."/>
            <person name="Reddy T.B.K."/>
            <person name="Shapiro N."/>
            <person name="Stamatis D."/>
            <person name="Varghese N."/>
            <person name="Woyke T."/>
            <person name="Boden R."/>
            <person name="Freyermuth S.K."/>
            <person name="Kerfeld C.A."/>
        </authorList>
    </citation>
    <scope>NUCLEOTIDE SEQUENCE [LARGE SCALE GENOMIC DNA]</scope>
    <source>
        <strain evidence="2 3">JR-2</strain>
    </source>
</reference>
<dbReference type="UniPathway" id="UPA00232"/>
<dbReference type="EMBL" id="CP035033">
    <property type="protein sequence ID" value="QAB14423.1"/>
    <property type="molecule type" value="Genomic_DNA"/>
</dbReference>
<comment type="similarity">
    <text evidence="1">Belongs to the UbiK family.</text>
</comment>
<sequence>MINPKQIESLVDSISGILPPGLGELPENAKQNLKQTLASAFEKMDLVSRQEFEIQAGVLAKTRAKLEALEKQVAELEAKQSVDS</sequence>
<dbReference type="InterPro" id="IPR007475">
    <property type="entry name" value="UbiK"/>
</dbReference>
<gene>
    <name evidence="1" type="primary">ubiK</name>
    <name evidence="2" type="ORF">EPV75_01405</name>
</gene>